<feature type="transmembrane region" description="Helical" evidence="2">
    <location>
        <begin position="133"/>
        <end position="152"/>
    </location>
</feature>
<dbReference type="GO" id="GO:0032153">
    <property type="term" value="C:cell division site"/>
    <property type="evidence" value="ECO:0007669"/>
    <property type="project" value="TreeGrafter"/>
</dbReference>
<dbReference type="AlphaFoldDB" id="A8NJ46"/>
<dbReference type="eggNOG" id="ENOG502SI5U">
    <property type="taxonomic scope" value="Eukaryota"/>
</dbReference>
<dbReference type="EMBL" id="AACS02000010">
    <property type="protein sequence ID" value="EAU87640.1"/>
    <property type="molecule type" value="Genomic_DNA"/>
</dbReference>
<dbReference type="KEGG" id="cci:CC1G_09101"/>
<evidence type="ECO:0000313" key="4">
    <source>
        <dbReference type="Proteomes" id="UP000001861"/>
    </source>
</evidence>
<dbReference type="OrthoDB" id="2354757at2759"/>
<feature type="compositionally biased region" description="Low complexity" evidence="1">
    <location>
        <begin position="206"/>
        <end position="223"/>
    </location>
</feature>
<dbReference type="GO" id="GO:0035838">
    <property type="term" value="C:growing cell tip"/>
    <property type="evidence" value="ECO:0007669"/>
    <property type="project" value="TreeGrafter"/>
</dbReference>
<dbReference type="VEuPathDB" id="FungiDB:CC1G_09101"/>
<dbReference type="PANTHER" id="PTHR28013:SF4">
    <property type="entry name" value="MARVEL DOMAIN-CONTAINING PROTEIN"/>
    <property type="match status" value="1"/>
</dbReference>
<sequence length="240" mass="26030">MSKIFCIPGIVFLLVALIVSFLASISLPYLPTLDITRVEFTPSLVENEMTNLRFGIWTSCYYNEEEDKTCQKNGYAYEVDVSTADGAEQVVIGSSWTRGLVVQPLATAVTLVALCLSLSTNLFVALLASLVSFLAAIMHLISFAIQIALFAYVKKKMNDLDIDAKTKVSPGFWLVFASLLLTLLGGCTVCFGRRRDKAKKRAAATAAAVEANPAPAADTAEPAATDEKPKSGFLSRFRKN</sequence>
<dbReference type="Pfam" id="PF06687">
    <property type="entry name" value="SUR7"/>
    <property type="match status" value="1"/>
</dbReference>
<evidence type="ECO:0000313" key="3">
    <source>
        <dbReference type="EMBL" id="EAU87640.1"/>
    </source>
</evidence>
<dbReference type="InParanoid" id="A8NJ46"/>
<accession>A8NJ46</accession>
<name>A8NJ46_COPC7</name>
<dbReference type="GeneID" id="6010649"/>
<dbReference type="InterPro" id="IPR051380">
    <property type="entry name" value="pH-response_reg_palI/RIM9"/>
</dbReference>
<reference evidence="3 4" key="1">
    <citation type="journal article" date="2010" name="Proc. Natl. Acad. Sci. U.S.A.">
        <title>Insights into evolution of multicellular fungi from the assembled chromosomes of the mushroom Coprinopsis cinerea (Coprinus cinereus).</title>
        <authorList>
            <person name="Stajich J.E."/>
            <person name="Wilke S.K."/>
            <person name="Ahren D."/>
            <person name="Au C.H."/>
            <person name="Birren B.W."/>
            <person name="Borodovsky M."/>
            <person name="Burns C."/>
            <person name="Canback B."/>
            <person name="Casselton L.A."/>
            <person name="Cheng C.K."/>
            <person name="Deng J."/>
            <person name="Dietrich F.S."/>
            <person name="Fargo D.C."/>
            <person name="Farman M.L."/>
            <person name="Gathman A.C."/>
            <person name="Goldberg J."/>
            <person name="Guigo R."/>
            <person name="Hoegger P.J."/>
            <person name="Hooker J.B."/>
            <person name="Huggins A."/>
            <person name="James T.Y."/>
            <person name="Kamada T."/>
            <person name="Kilaru S."/>
            <person name="Kodira C."/>
            <person name="Kues U."/>
            <person name="Kupfer D."/>
            <person name="Kwan H.S."/>
            <person name="Lomsadze A."/>
            <person name="Li W."/>
            <person name="Lilly W.W."/>
            <person name="Ma L.J."/>
            <person name="Mackey A.J."/>
            <person name="Manning G."/>
            <person name="Martin F."/>
            <person name="Muraguchi H."/>
            <person name="Natvig D.O."/>
            <person name="Palmerini H."/>
            <person name="Ramesh M.A."/>
            <person name="Rehmeyer C.J."/>
            <person name="Roe B.A."/>
            <person name="Shenoy N."/>
            <person name="Stanke M."/>
            <person name="Ter-Hovhannisyan V."/>
            <person name="Tunlid A."/>
            <person name="Velagapudi R."/>
            <person name="Vision T.J."/>
            <person name="Zeng Q."/>
            <person name="Zolan M.E."/>
            <person name="Pukkila P.J."/>
        </authorList>
    </citation>
    <scope>NUCLEOTIDE SEQUENCE [LARGE SCALE GENOMIC DNA]</scope>
    <source>
        <strain evidence="4">Okayama-7 / 130 / ATCC MYA-4618 / FGSC 9003</strain>
    </source>
</reference>
<evidence type="ECO:0008006" key="5">
    <source>
        <dbReference type="Google" id="ProtNLM"/>
    </source>
</evidence>
<dbReference type="RefSeq" id="XP_001834144.1">
    <property type="nucleotide sequence ID" value="XM_001834092.2"/>
</dbReference>
<protein>
    <recommendedName>
        <fullName evidence="5">Pali-domain-containing protein</fullName>
    </recommendedName>
</protein>
<dbReference type="Proteomes" id="UP000001861">
    <property type="component" value="Unassembled WGS sequence"/>
</dbReference>
<feature type="region of interest" description="Disordered" evidence="1">
    <location>
        <begin position="206"/>
        <end position="240"/>
    </location>
</feature>
<keyword evidence="2" id="KW-0472">Membrane</keyword>
<dbReference type="Gene3D" id="1.20.140.150">
    <property type="match status" value="1"/>
</dbReference>
<dbReference type="OMA" id="FAGCTVC"/>
<feature type="transmembrane region" description="Helical" evidence="2">
    <location>
        <begin position="172"/>
        <end position="191"/>
    </location>
</feature>
<keyword evidence="2" id="KW-1133">Transmembrane helix</keyword>
<dbReference type="PANTHER" id="PTHR28013">
    <property type="entry name" value="PROTEIN DCV1-RELATED"/>
    <property type="match status" value="1"/>
</dbReference>
<comment type="caution">
    <text evidence="3">The sequence shown here is derived from an EMBL/GenBank/DDBJ whole genome shotgun (WGS) entry which is preliminary data.</text>
</comment>
<dbReference type="InterPro" id="IPR009571">
    <property type="entry name" value="SUR7/Rim9-like_fungi"/>
</dbReference>
<keyword evidence="4" id="KW-1185">Reference proteome</keyword>
<feature type="transmembrane region" description="Helical" evidence="2">
    <location>
        <begin position="7"/>
        <end position="30"/>
    </location>
</feature>
<feature type="transmembrane region" description="Helical" evidence="2">
    <location>
        <begin position="105"/>
        <end position="126"/>
    </location>
</feature>
<keyword evidence="2" id="KW-0812">Transmembrane</keyword>
<dbReference type="GO" id="GO:0005886">
    <property type="term" value="C:plasma membrane"/>
    <property type="evidence" value="ECO:0007669"/>
    <property type="project" value="InterPro"/>
</dbReference>
<proteinExistence type="predicted"/>
<evidence type="ECO:0000256" key="2">
    <source>
        <dbReference type="SAM" id="Phobius"/>
    </source>
</evidence>
<organism evidence="3 4">
    <name type="scientific">Coprinopsis cinerea (strain Okayama-7 / 130 / ATCC MYA-4618 / FGSC 9003)</name>
    <name type="common">Inky cap fungus</name>
    <name type="synonym">Hormographiella aspergillata</name>
    <dbReference type="NCBI Taxonomy" id="240176"/>
    <lineage>
        <taxon>Eukaryota</taxon>
        <taxon>Fungi</taxon>
        <taxon>Dikarya</taxon>
        <taxon>Basidiomycota</taxon>
        <taxon>Agaricomycotina</taxon>
        <taxon>Agaricomycetes</taxon>
        <taxon>Agaricomycetidae</taxon>
        <taxon>Agaricales</taxon>
        <taxon>Agaricineae</taxon>
        <taxon>Psathyrellaceae</taxon>
        <taxon>Coprinopsis</taxon>
    </lineage>
</organism>
<gene>
    <name evidence="3" type="ORF">CC1G_09101</name>
</gene>
<evidence type="ECO:0000256" key="1">
    <source>
        <dbReference type="SAM" id="MobiDB-lite"/>
    </source>
</evidence>